<evidence type="ECO:0000256" key="1">
    <source>
        <dbReference type="SAM" id="Phobius"/>
    </source>
</evidence>
<dbReference type="STRING" id="1300345.LF41_1440"/>
<evidence type="ECO:0000313" key="2">
    <source>
        <dbReference type="EMBL" id="KGQ18086.1"/>
    </source>
</evidence>
<reference evidence="2 3" key="1">
    <citation type="submission" date="2014-09" db="EMBL/GenBank/DDBJ databases">
        <title>Genome sequences of Lysobacter dokdonensis DS-58.</title>
        <authorList>
            <person name="Kim J.F."/>
            <person name="Kwak M.-J."/>
        </authorList>
    </citation>
    <scope>NUCLEOTIDE SEQUENCE [LARGE SCALE GENOMIC DNA]</scope>
    <source>
        <strain evidence="2 3">DS-58</strain>
    </source>
</reference>
<dbReference type="Proteomes" id="UP000030518">
    <property type="component" value="Unassembled WGS sequence"/>
</dbReference>
<evidence type="ECO:0008006" key="4">
    <source>
        <dbReference type="Google" id="ProtNLM"/>
    </source>
</evidence>
<keyword evidence="1" id="KW-1133">Transmembrane helix</keyword>
<feature type="transmembrane region" description="Helical" evidence="1">
    <location>
        <begin position="35"/>
        <end position="54"/>
    </location>
</feature>
<dbReference type="PATRIC" id="fig|1300345.3.peg.2512"/>
<dbReference type="EMBL" id="JRKJ01000021">
    <property type="protein sequence ID" value="KGQ18086.1"/>
    <property type="molecule type" value="Genomic_DNA"/>
</dbReference>
<keyword evidence="3" id="KW-1185">Reference proteome</keyword>
<sequence length="123" mass="14116">MDPYQPWLSKEKRDPFEPWVSQQDRDLDAWQGRKLVLTLVGAGSWFGAIAWQVHLGQDVLRTGYVEPNQQATAAVQYRGSTIWVPQAQATQFHISEGLVLVATLVFWGSFAVSQYLRRRRARK</sequence>
<feature type="transmembrane region" description="Helical" evidence="1">
    <location>
        <begin position="97"/>
        <end position="116"/>
    </location>
</feature>
<comment type="caution">
    <text evidence="2">The sequence shown here is derived from an EMBL/GenBank/DDBJ whole genome shotgun (WGS) entry which is preliminary data.</text>
</comment>
<protein>
    <recommendedName>
        <fullName evidence="4">Transmembrane protein</fullName>
    </recommendedName>
</protein>
<organism evidence="2 3">
    <name type="scientific">Lysobacter dokdonensis DS-58</name>
    <dbReference type="NCBI Taxonomy" id="1300345"/>
    <lineage>
        <taxon>Bacteria</taxon>
        <taxon>Pseudomonadati</taxon>
        <taxon>Pseudomonadota</taxon>
        <taxon>Gammaproteobacteria</taxon>
        <taxon>Lysobacterales</taxon>
        <taxon>Lysobacteraceae</taxon>
        <taxon>Noviluteimonas</taxon>
    </lineage>
</organism>
<keyword evidence="1" id="KW-0812">Transmembrane</keyword>
<name>A0A0A2WD26_9GAMM</name>
<keyword evidence="1" id="KW-0472">Membrane</keyword>
<gene>
    <name evidence="2" type="ORF">LF41_1440</name>
</gene>
<dbReference type="RefSeq" id="WP_036170409.1">
    <property type="nucleotide sequence ID" value="NZ_JRKJ01000021.1"/>
</dbReference>
<proteinExistence type="predicted"/>
<accession>A0A0A2WD26</accession>
<dbReference type="AlphaFoldDB" id="A0A0A2WD26"/>
<evidence type="ECO:0000313" key="3">
    <source>
        <dbReference type="Proteomes" id="UP000030518"/>
    </source>
</evidence>